<dbReference type="EMBL" id="GECU01010757">
    <property type="protein sequence ID" value="JAS96949.1"/>
    <property type="molecule type" value="Transcribed_RNA"/>
</dbReference>
<protein>
    <submittedName>
        <fullName evidence="1">Uncharacterized protein</fullName>
    </submittedName>
</protein>
<evidence type="ECO:0000313" key="1">
    <source>
        <dbReference type="EMBL" id="JAS96949.1"/>
    </source>
</evidence>
<organism evidence="1">
    <name type="scientific">Homalodisca liturata</name>
    <dbReference type="NCBI Taxonomy" id="320908"/>
    <lineage>
        <taxon>Eukaryota</taxon>
        <taxon>Metazoa</taxon>
        <taxon>Ecdysozoa</taxon>
        <taxon>Arthropoda</taxon>
        <taxon>Hexapoda</taxon>
        <taxon>Insecta</taxon>
        <taxon>Pterygota</taxon>
        <taxon>Neoptera</taxon>
        <taxon>Paraneoptera</taxon>
        <taxon>Hemiptera</taxon>
        <taxon>Auchenorrhyncha</taxon>
        <taxon>Membracoidea</taxon>
        <taxon>Cicadellidae</taxon>
        <taxon>Cicadellinae</taxon>
        <taxon>Proconiini</taxon>
        <taxon>Homalodisca</taxon>
    </lineage>
</organism>
<feature type="non-terminal residue" evidence="1">
    <location>
        <position position="1"/>
    </location>
</feature>
<sequence length="99" mass="10561">VKELHLFRTSAATTASHLVATATVPGTTAMATITTTTAATGEAAATGTPASSISNLESLQSLAFLFQIVRKCVTECLMRLLFYKNTDSFLLKLFEQTLC</sequence>
<proteinExistence type="predicted"/>
<reference evidence="1" key="1">
    <citation type="submission" date="2015-11" db="EMBL/GenBank/DDBJ databases">
        <title>De novo transcriptome assembly of four potential Pierce s Disease insect vectors from Arizona vineyards.</title>
        <authorList>
            <person name="Tassone E.E."/>
        </authorList>
    </citation>
    <scope>NUCLEOTIDE SEQUENCE</scope>
</reference>
<dbReference type="AlphaFoldDB" id="A0A1B6JCQ2"/>
<accession>A0A1B6JCQ2</accession>
<name>A0A1B6JCQ2_9HEMI</name>
<gene>
    <name evidence="1" type="ORF">g.12023</name>
</gene>